<evidence type="ECO:0000256" key="1">
    <source>
        <dbReference type="SAM" id="SignalP"/>
    </source>
</evidence>
<dbReference type="OrthoDB" id="1364277at2"/>
<gene>
    <name evidence="2" type="ORF">CSW08_06555</name>
</gene>
<dbReference type="Proteomes" id="UP000233435">
    <property type="component" value="Unassembled WGS sequence"/>
</dbReference>
<dbReference type="AlphaFoldDB" id="A0A2N3HLH6"/>
<evidence type="ECO:0000313" key="2">
    <source>
        <dbReference type="EMBL" id="PKQ45724.1"/>
    </source>
</evidence>
<keyword evidence="1" id="KW-0732">Signal</keyword>
<sequence>MKTLKKLAALLLMTLFMVTFSQCSSAQKLQKETPFKIGDVYYQAWNSGINEGSSGVNIFINIVSIPNNITLDSIYFQGKKTKLELETASMAVGRFKIKSNRKQDIIMSNAPYAEYGNKVPKIPEKIPFELKDNECIVSYQEDGIIKYFKIKNIIKKEAINHPITPNNN</sequence>
<keyword evidence="3" id="KW-1185">Reference proteome</keyword>
<feature type="signal peptide" evidence="1">
    <location>
        <begin position="1"/>
        <end position="21"/>
    </location>
</feature>
<organism evidence="2 3">
    <name type="scientific">Confluentibacter flavum</name>
    <dbReference type="NCBI Taxonomy" id="1909700"/>
    <lineage>
        <taxon>Bacteria</taxon>
        <taxon>Pseudomonadati</taxon>
        <taxon>Bacteroidota</taxon>
        <taxon>Flavobacteriia</taxon>
        <taxon>Flavobacteriales</taxon>
        <taxon>Flavobacteriaceae</taxon>
        <taxon>Confluentibacter</taxon>
    </lineage>
</organism>
<evidence type="ECO:0000313" key="3">
    <source>
        <dbReference type="Proteomes" id="UP000233435"/>
    </source>
</evidence>
<proteinExistence type="predicted"/>
<feature type="chain" id="PRO_5014917273" description="Lipoprotein" evidence="1">
    <location>
        <begin position="22"/>
        <end position="168"/>
    </location>
</feature>
<reference evidence="2 3" key="1">
    <citation type="submission" date="2017-12" db="EMBL/GenBank/DDBJ databases">
        <title>Confluentibacter flavum sp. nov., isolated from the saline lake.</title>
        <authorList>
            <person name="Yu L."/>
        </authorList>
    </citation>
    <scope>NUCLEOTIDE SEQUENCE [LARGE SCALE GENOMIC DNA]</scope>
    <source>
        <strain evidence="2 3">3B</strain>
    </source>
</reference>
<comment type="caution">
    <text evidence="2">The sequence shown here is derived from an EMBL/GenBank/DDBJ whole genome shotgun (WGS) entry which is preliminary data.</text>
</comment>
<dbReference type="RefSeq" id="WP_106659113.1">
    <property type="nucleotide sequence ID" value="NZ_PJEO01000017.1"/>
</dbReference>
<evidence type="ECO:0008006" key="4">
    <source>
        <dbReference type="Google" id="ProtNLM"/>
    </source>
</evidence>
<accession>A0A2N3HLH6</accession>
<name>A0A2N3HLH6_9FLAO</name>
<protein>
    <recommendedName>
        <fullName evidence="4">Lipoprotein</fullName>
    </recommendedName>
</protein>
<dbReference type="EMBL" id="PJEO01000017">
    <property type="protein sequence ID" value="PKQ45724.1"/>
    <property type="molecule type" value="Genomic_DNA"/>
</dbReference>